<dbReference type="Pfam" id="PF14559">
    <property type="entry name" value="TPR_19"/>
    <property type="match status" value="1"/>
</dbReference>
<dbReference type="SMART" id="SM00028">
    <property type="entry name" value="TPR"/>
    <property type="match status" value="3"/>
</dbReference>
<feature type="signal peptide" evidence="3">
    <location>
        <begin position="1"/>
        <end position="30"/>
    </location>
</feature>
<evidence type="ECO:0000313" key="5">
    <source>
        <dbReference type="Proteomes" id="UP000319829"/>
    </source>
</evidence>
<dbReference type="PROSITE" id="PS50005">
    <property type="entry name" value="TPR"/>
    <property type="match status" value="1"/>
</dbReference>
<dbReference type="AlphaFoldDB" id="A0A538SNT3"/>
<organism evidence="4 5">
    <name type="scientific">Eiseniibacteriota bacterium</name>
    <dbReference type="NCBI Taxonomy" id="2212470"/>
    <lineage>
        <taxon>Bacteria</taxon>
        <taxon>Candidatus Eiseniibacteriota</taxon>
    </lineage>
</organism>
<feature type="compositionally biased region" description="Low complexity" evidence="2">
    <location>
        <begin position="47"/>
        <end position="57"/>
    </location>
</feature>
<dbReference type="InterPro" id="IPR019734">
    <property type="entry name" value="TPR_rpt"/>
</dbReference>
<comment type="caution">
    <text evidence="4">The sequence shown here is derived from an EMBL/GenBank/DDBJ whole genome shotgun (WGS) entry which is preliminary data.</text>
</comment>
<keyword evidence="1" id="KW-0802">TPR repeat</keyword>
<protein>
    <submittedName>
        <fullName evidence="4">Tetratricopeptide repeat protein</fullName>
    </submittedName>
</protein>
<proteinExistence type="predicted"/>
<gene>
    <name evidence="4" type="ORF">E6K74_10640</name>
</gene>
<feature type="compositionally biased region" description="Pro residues" evidence="2">
    <location>
        <begin position="35"/>
        <end position="46"/>
    </location>
</feature>
<feature type="region of interest" description="Disordered" evidence="2">
    <location>
        <begin position="200"/>
        <end position="226"/>
    </location>
</feature>
<accession>A0A538SNT3</accession>
<dbReference type="Proteomes" id="UP000319829">
    <property type="component" value="Unassembled WGS sequence"/>
</dbReference>
<evidence type="ECO:0000313" key="4">
    <source>
        <dbReference type="EMBL" id="TMQ53031.1"/>
    </source>
</evidence>
<sequence>MQSSRSPRRPFLGIIPALLVALGFAAGARASGTAPQPPRQTPPPEVAPESPAQPAEAAAKRGRAEAEKIYAKGWETVEEAKKELAAGKADSAKKRFGKALKKFDEATQIDPSYYEGWNMVGFCSRKTGDLKRAFEAYQKCLSIEPEYAEAHEYLGEAYLMSGDRAKAKEQLAWLISRKSGEADDLAEKIEAFDKGGAAAVEKASAAEKDEGTEKGEGKAKEEKAEK</sequence>
<dbReference type="PANTHER" id="PTHR12558:SF13">
    <property type="entry name" value="CELL DIVISION CYCLE PROTEIN 27 HOMOLOG"/>
    <property type="match status" value="1"/>
</dbReference>
<evidence type="ECO:0000256" key="1">
    <source>
        <dbReference type="PROSITE-ProRule" id="PRU00339"/>
    </source>
</evidence>
<feature type="repeat" description="TPR" evidence="1">
    <location>
        <begin position="114"/>
        <end position="147"/>
    </location>
</feature>
<dbReference type="EMBL" id="VBOU01000091">
    <property type="protein sequence ID" value="TMQ53031.1"/>
    <property type="molecule type" value="Genomic_DNA"/>
</dbReference>
<feature type="compositionally biased region" description="Basic and acidic residues" evidence="2">
    <location>
        <begin position="204"/>
        <end position="226"/>
    </location>
</feature>
<feature type="region of interest" description="Disordered" evidence="2">
    <location>
        <begin position="29"/>
        <end position="64"/>
    </location>
</feature>
<evidence type="ECO:0000256" key="3">
    <source>
        <dbReference type="SAM" id="SignalP"/>
    </source>
</evidence>
<dbReference type="SUPFAM" id="SSF48452">
    <property type="entry name" value="TPR-like"/>
    <property type="match status" value="1"/>
</dbReference>
<evidence type="ECO:0000256" key="2">
    <source>
        <dbReference type="SAM" id="MobiDB-lite"/>
    </source>
</evidence>
<dbReference type="Gene3D" id="1.25.40.10">
    <property type="entry name" value="Tetratricopeptide repeat domain"/>
    <property type="match status" value="1"/>
</dbReference>
<keyword evidence="3" id="KW-0732">Signal</keyword>
<reference evidence="4 5" key="1">
    <citation type="journal article" date="2019" name="Nat. Microbiol.">
        <title>Mediterranean grassland soil C-N compound turnover is dependent on rainfall and depth, and is mediated by genomically divergent microorganisms.</title>
        <authorList>
            <person name="Diamond S."/>
            <person name="Andeer P.F."/>
            <person name="Li Z."/>
            <person name="Crits-Christoph A."/>
            <person name="Burstein D."/>
            <person name="Anantharaman K."/>
            <person name="Lane K.R."/>
            <person name="Thomas B.C."/>
            <person name="Pan C."/>
            <person name="Northen T.R."/>
            <person name="Banfield J.F."/>
        </authorList>
    </citation>
    <scope>NUCLEOTIDE SEQUENCE [LARGE SCALE GENOMIC DNA]</scope>
    <source>
        <strain evidence="4">WS_4</strain>
    </source>
</reference>
<dbReference type="InterPro" id="IPR011990">
    <property type="entry name" value="TPR-like_helical_dom_sf"/>
</dbReference>
<feature type="chain" id="PRO_5022185672" evidence="3">
    <location>
        <begin position="31"/>
        <end position="226"/>
    </location>
</feature>
<name>A0A538SNT3_UNCEI</name>
<dbReference type="PANTHER" id="PTHR12558">
    <property type="entry name" value="CELL DIVISION CYCLE 16,23,27"/>
    <property type="match status" value="1"/>
</dbReference>